<name>A0A7W7VA12_9ACTN</name>
<keyword evidence="1" id="KW-0472">Membrane</keyword>
<comment type="caution">
    <text evidence="2">The sequence shown here is derived from an EMBL/GenBank/DDBJ whole genome shotgun (WGS) entry which is preliminary data.</text>
</comment>
<feature type="transmembrane region" description="Helical" evidence="1">
    <location>
        <begin position="86"/>
        <end position="111"/>
    </location>
</feature>
<keyword evidence="3" id="KW-1185">Reference proteome</keyword>
<dbReference type="RefSeq" id="WP_184827816.1">
    <property type="nucleotide sequence ID" value="NZ_BMTK01000023.1"/>
</dbReference>
<dbReference type="Proteomes" id="UP000579523">
    <property type="component" value="Unassembled WGS sequence"/>
</dbReference>
<gene>
    <name evidence="2" type="ORF">FHS37_006572</name>
</gene>
<evidence type="ECO:0000256" key="1">
    <source>
        <dbReference type="SAM" id="Phobius"/>
    </source>
</evidence>
<proteinExistence type="predicted"/>
<keyword evidence="1" id="KW-1133">Transmembrane helix</keyword>
<accession>A0A7W7VA12</accession>
<feature type="transmembrane region" description="Helical" evidence="1">
    <location>
        <begin position="44"/>
        <end position="66"/>
    </location>
</feature>
<keyword evidence="1" id="KW-0812">Transmembrane</keyword>
<organism evidence="2 3">
    <name type="scientific">Streptomyces griseomycini</name>
    <dbReference type="NCBI Taxonomy" id="66895"/>
    <lineage>
        <taxon>Bacteria</taxon>
        <taxon>Bacillati</taxon>
        <taxon>Actinomycetota</taxon>
        <taxon>Actinomycetes</taxon>
        <taxon>Kitasatosporales</taxon>
        <taxon>Streptomycetaceae</taxon>
        <taxon>Streptomyces</taxon>
    </lineage>
</organism>
<dbReference type="AlphaFoldDB" id="A0A7W7VA12"/>
<feature type="transmembrane region" description="Helical" evidence="1">
    <location>
        <begin position="6"/>
        <end position="23"/>
    </location>
</feature>
<dbReference type="EMBL" id="JACHJI010000016">
    <property type="protein sequence ID" value="MBB4902475.1"/>
    <property type="molecule type" value="Genomic_DNA"/>
</dbReference>
<reference evidence="2 3" key="1">
    <citation type="submission" date="2020-08" db="EMBL/GenBank/DDBJ databases">
        <title>Genomic Encyclopedia of Type Strains, Phase III (KMG-III): the genomes of soil and plant-associated and newly described type strains.</title>
        <authorList>
            <person name="Whitman W."/>
        </authorList>
    </citation>
    <scope>NUCLEOTIDE SEQUENCE [LARGE SCALE GENOMIC DNA]</scope>
    <source>
        <strain evidence="2 3">CECT 3273</strain>
    </source>
</reference>
<dbReference type="Pfam" id="PF19865">
    <property type="entry name" value="DUF6338"/>
    <property type="match status" value="1"/>
</dbReference>
<evidence type="ECO:0000313" key="2">
    <source>
        <dbReference type="EMBL" id="MBB4902475.1"/>
    </source>
</evidence>
<dbReference type="InterPro" id="IPR045919">
    <property type="entry name" value="DUF6338"/>
</dbReference>
<evidence type="ECO:0000313" key="3">
    <source>
        <dbReference type="Proteomes" id="UP000579523"/>
    </source>
</evidence>
<protein>
    <submittedName>
        <fullName evidence="2">Uncharacterized protein</fullName>
    </submittedName>
</protein>
<sequence length="224" mass="23284">MPGTLVGLLAVLLAATPGYLYLFGYERRTPREALSPGREVAEMVAVGASSTLAAALGVFALAEVWSALLSLEQLVTGRRALVAHPWAALATGALVLGLSAALCAGLGHVLGGRTAYATKNRARPGTVWHGVLTSPCHGKDEHGARVETRRFVAVHLQDGLRVEGYFERVSRDADTGMRDIALSRPIALTPKGGERRASAAATVIVPGALVRLIETGPPPTAGPG</sequence>